<reference evidence="2" key="1">
    <citation type="submission" date="2020-10" db="EMBL/GenBank/DDBJ databases">
        <title>The Whole-Genome Sequence of Metschnikowia persimmonesis, a Novel Endophytic Yeast Species Isolated from Medicinal Plant Diospyros kaki Thumb.</title>
        <authorList>
            <person name="Rahmat E."/>
            <person name="Kang Y."/>
        </authorList>
    </citation>
    <scope>NUCLEOTIDE SEQUENCE</scope>
    <source>
        <strain evidence="2">KIOM G15050</strain>
    </source>
</reference>
<name>A0A8H7GTD7_9ASCO</name>
<keyword evidence="3" id="KW-1185">Reference proteome</keyword>
<evidence type="ECO:0000313" key="2">
    <source>
        <dbReference type="EMBL" id="KAF8002770.1"/>
    </source>
</evidence>
<protein>
    <submittedName>
        <fullName evidence="2">Uncharacterized protein</fullName>
    </submittedName>
</protein>
<evidence type="ECO:0000313" key="3">
    <source>
        <dbReference type="Proteomes" id="UP000649328"/>
    </source>
</evidence>
<accession>A0A8H7GTD7</accession>
<organism evidence="2 3">
    <name type="scientific">Metschnikowia pulcherrima</name>
    <dbReference type="NCBI Taxonomy" id="27326"/>
    <lineage>
        <taxon>Eukaryota</taxon>
        <taxon>Fungi</taxon>
        <taxon>Dikarya</taxon>
        <taxon>Ascomycota</taxon>
        <taxon>Saccharomycotina</taxon>
        <taxon>Pichiomycetes</taxon>
        <taxon>Metschnikowiaceae</taxon>
        <taxon>Metschnikowia</taxon>
    </lineage>
</organism>
<proteinExistence type="predicted"/>
<sequence>MQRQVSIKTLKSADLEKGVQYTEETPDLQSKVEDYGDQSPQEQGRRSDIGKNIIFGCFITAVILAILLVSLLCWNMLDSLFPS</sequence>
<comment type="caution">
    <text evidence="2">The sequence shown here is derived from an EMBL/GenBank/DDBJ whole genome shotgun (WGS) entry which is preliminary data.</text>
</comment>
<keyword evidence="1" id="KW-0472">Membrane</keyword>
<dbReference type="EMBL" id="JACBPP010000003">
    <property type="protein sequence ID" value="KAF8002770.1"/>
    <property type="molecule type" value="Genomic_DNA"/>
</dbReference>
<dbReference type="AlphaFoldDB" id="A0A8H7GTD7"/>
<dbReference type="Proteomes" id="UP000649328">
    <property type="component" value="Unassembled WGS sequence"/>
</dbReference>
<gene>
    <name evidence="2" type="ORF">HF325_002015</name>
</gene>
<feature type="transmembrane region" description="Helical" evidence="1">
    <location>
        <begin position="53"/>
        <end position="77"/>
    </location>
</feature>
<dbReference type="OrthoDB" id="10295621at2759"/>
<keyword evidence="1" id="KW-0812">Transmembrane</keyword>
<keyword evidence="1" id="KW-1133">Transmembrane helix</keyword>
<evidence type="ECO:0000256" key="1">
    <source>
        <dbReference type="SAM" id="Phobius"/>
    </source>
</evidence>